<sequence length="73" mass="8528">MPFLRYTVYLSSVGNYGNKRAYHRPFSFVLFLFFYQFSYNMQCCFYLNPPQEAIVFVYVLQEGLGGGDKKAGQ</sequence>
<dbReference type="AlphaFoldDB" id="A0A433ZUG7"/>
<name>A0A433ZUG7_MORMO</name>
<proteinExistence type="predicted"/>
<comment type="caution">
    <text evidence="1">The sequence shown here is derived from an EMBL/GenBank/DDBJ whole genome shotgun (WGS) entry which is preliminary data.</text>
</comment>
<dbReference type="EMBL" id="NRQY01000001">
    <property type="protein sequence ID" value="RUT65757.1"/>
    <property type="molecule type" value="Genomic_DNA"/>
</dbReference>
<organism evidence="1 2">
    <name type="scientific">Morganella morganii</name>
    <name type="common">Proteus morganii</name>
    <dbReference type="NCBI Taxonomy" id="582"/>
    <lineage>
        <taxon>Bacteria</taxon>
        <taxon>Pseudomonadati</taxon>
        <taxon>Pseudomonadota</taxon>
        <taxon>Gammaproteobacteria</taxon>
        <taxon>Enterobacterales</taxon>
        <taxon>Morganellaceae</taxon>
        <taxon>Morganella</taxon>
    </lineage>
</organism>
<evidence type="ECO:0000313" key="2">
    <source>
        <dbReference type="Proteomes" id="UP000286908"/>
    </source>
</evidence>
<accession>A0A433ZUG7</accession>
<reference evidence="1 2" key="1">
    <citation type="submission" date="2017-08" db="EMBL/GenBank/DDBJ databases">
        <title>Draft genome sequence of pheromone producing symbiont Morganella morganii, of the female New Zealand grass grub Costelytra giveni.</title>
        <authorList>
            <person name="Laugraud A."/>
            <person name="Young S.D."/>
            <person name="Hurst M.H."/>
        </authorList>
    </citation>
    <scope>NUCLEOTIDE SEQUENCE [LARGE SCALE GENOMIC DNA]</scope>
    <source>
        <strain evidence="1 2">MMsCG</strain>
    </source>
</reference>
<dbReference type="Proteomes" id="UP000286908">
    <property type="component" value="Unassembled WGS sequence"/>
</dbReference>
<evidence type="ECO:0000313" key="1">
    <source>
        <dbReference type="EMBL" id="RUT65757.1"/>
    </source>
</evidence>
<protein>
    <submittedName>
        <fullName evidence="1">Uncharacterized protein</fullName>
    </submittedName>
</protein>
<gene>
    <name evidence="1" type="ORF">CKG00_04560</name>
</gene>